<gene>
    <name evidence="3" type="ORF">FHX34_101136</name>
</gene>
<accession>A0A561WMT5</accession>
<dbReference type="PANTHER" id="PTHR39335:SF1">
    <property type="entry name" value="BLL4220 PROTEIN"/>
    <property type="match status" value="1"/>
</dbReference>
<feature type="region of interest" description="Disordered" evidence="1">
    <location>
        <begin position="208"/>
        <end position="237"/>
    </location>
</feature>
<keyword evidence="4" id="KW-1185">Reference proteome</keyword>
<dbReference type="InterPro" id="IPR005297">
    <property type="entry name" value="Lipoprotein_repeat"/>
</dbReference>
<keyword evidence="3" id="KW-0449">Lipoprotein</keyword>
<dbReference type="PANTHER" id="PTHR39335">
    <property type="entry name" value="BLL4220 PROTEIN"/>
    <property type="match status" value="1"/>
</dbReference>
<reference evidence="3 4" key="1">
    <citation type="submission" date="2019-06" db="EMBL/GenBank/DDBJ databases">
        <title>Sequencing the genomes of 1000 actinobacteria strains.</title>
        <authorList>
            <person name="Klenk H.-P."/>
        </authorList>
    </citation>
    <scope>NUCLEOTIDE SEQUENCE [LARGE SCALE GENOMIC DNA]</scope>
    <source>
        <strain evidence="3 4">DSM 43866</strain>
    </source>
</reference>
<feature type="signal peptide" evidence="2">
    <location>
        <begin position="1"/>
        <end position="27"/>
    </location>
</feature>
<evidence type="ECO:0000313" key="3">
    <source>
        <dbReference type="EMBL" id="TWG25170.1"/>
    </source>
</evidence>
<proteinExistence type="predicted"/>
<sequence length="237" mass="24220">MVPEKRKLMVVSAALAAVVALPGCAPAGYDAADYGNAAEPAAANVAATPGASATEGAVDPNEADPTAEATEPAAPADAAEVGDDLVTKSLTGTSVARMGKVVEDQDGFVLYRFDDDGDDPAKSNCNGDCAKVWPPALTNDGEPTLKGVSADLVGTVTRADGTKQLTLKGWPLYRYVGDKKPGQWKGQNVNGKWFVITPTGTKNLTCLPKISKPVAPPADSAGSDSSDAGDSGSDYSY</sequence>
<name>A0A561WMT5_ACTTI</name>
<feature type="compositionally biased region" description="Low complexity" evidence="1">
    <location>
        <begin position="63"/>
        <end position="78"/>
    </location>
</feature>
<evidence type="ECO:0000256" key="1">
    <source>
        <dbReference type="SAM" id="MobiDB-lite"/>
    </source>
</evidence>
<dbReference type="AlphaFoldDB" id="A0A561WMT5"/>
<dbReference type="RefSeq" id="WP_122980736.1">
    <property type="nucleotide sequence ID" value="NZ_BOMX01000005.1"/>
</dbReference>
<organism evidence="3 4">
    <name type="scientific">Actinoplanes teichomyceticus</name>
    <dbReference type="NCBI Taxonomy" id="1867"/>
    <lineage>
        <taxon>Bacteria</taxon>
        <taxon>Bacillati</taxon>
        <taxon>Actinomycetota</taxon>
        <taxon>Actinomycetes</taxon>
        <taxon>Micromonosporales</taxon>
        <taxon>Micromonosporaceae</taxon>
        <taxon>Actinoplanes</taxon>
    </lineage>
</organism>
<feature type="region of interest" description="Disordered" evidence="1">
    <location>
        <begin position="48"/>
        <end position="78"/>
    </location>
</feature>
<feature type="chain" id="PRO_5022219612" evidence="2">
    <location>
        <begin position="28"/>
        <end position="237"/>
    </location>
</feature>
<feature type="compositionally biased region" description="Low complexity" evidence="1">
    <location>
        <begin position="218"/>
        <end position="237"/>
    </location>
</feature>
<dbReference type="GO" id="GO:0043448">
    <property type="term" value="P:alkane catabolic process"/>
    <property type="evidence" value="ECO:0007669"/>
    <property type="project" value="TreeGrafter"/>
</dbReference>
<protein>
    <submittedName>
        <fullName evidence="3">Putative lipoprotein with Yx(FWY)xxD motif</fullName>
    </submittedName>
</protein>
<dbReference type="Pfam" id="PF03640">
    <property type="entry name" value="Lipoprotein_15"/>
    <property type="match status" value="2"/>
</dbReference>
<dbReference type="OrthoDB" id="597632at2"/>
<dbReference type="Proteomes" id="UP000320239">
    <property type="component" value="Unassembled WGS sequence"/>
</dbReference>
<dbReference type="EMBL" id="VIWY01000001">
    <property type="protein sequence ID" value="TWG25170.1"/>
    <property type="molecule type" value="Genomic_DNA"/>
</dbReference>
<keyword evidence="2" id="KW-0732">Signal</keyword>
<comment type="caution">
    <text evidence="3">The sequence shown here is derived from an EMBL/GenBank/DDBJ whole genome shotgun (WGS) entry which is preliminary data.</text>
</comment>
<evidence type="ECO:0000313" key="4">
    <source>
        <dbReference type="Proteomes" id="UP000320239"/>
    </source>
</evidence>
<evidence type="ECO:0000256" key="2">
    <source>
        <dbReference type="SAM" id="SignalP"/>
    </source>
</evidence>